<evidence type="ECO:0000313" key="3">
    <source>
        <dbReference type="Proteomes" id="UP000011138"/>
    </source>
</evidence>
<evidence type="ECO:0000256" key="1">
    <source>
        <dbReference type="SAM" id="MobiDB-lite"/>
    </source>
</evidence>
<evidence type="ECO:0000313" key="2">
    <source>
        <dbReference type="EMBL" id="AGC34270.1"/>
    </source>
</evidence>
<keyword evidence="3" id="KW-1185">Reference proteome</keyword>
<dbReference type="KEGG" id="vg:14477243"/>
<gene>
    <name evidence="2" type="primary">1</name>
    <name evidence="2" type="ORF">HSTV2_1</name>
</gene>
<feature type="compositionally biased region" description="Acidic residues" evidence="1">
    <location>
        <begin position="281"/>
        <end position="295"/>
    </location>
</feature>
<dbReference type="GeneID" id="14477243"/>
<feature type="compositionally biased region" description="Basic and acidic residues" evidence="1">
    <location>
        <begin position="263"/>
        <end position="275"/>
    </location>
</feature>
<proteinExistence type="predicted"/>
<dbReference type="RefSeq" id="YP_007379080.1">
    <property type="nucleotide sequence ID" value="NC_020159.1"/>
</dbReference>
<accession>L7TJY2</accession>
<dbReference type="EMBL" id="KC117376">
    <property type="protein sequence ID" value="AGC34270.1"/>
    <property type="molecule type" value="Genomic_DNA"/>
</dbReference>
<name>L7TJY2_9CAUD</name>
<dbReference type="Proteomes" id="UP000011138">
    <property type="component" value="Segment"/>
</dbReference>
<protein>
    <submittedName>
        <fullName evidence="2">Uncharacterized protein</fullName>
    </submittedName>
</protein>
<dbReference type="OrthoDB" id="9386at10239"/>
<feature type="region of interest" description="Disordered" evidence="1">
    <location>
        <begin position="242"/>
        <end position="295"/>
    </location>
</feature>
<organism evidence="2 3">
    <name type="scientific">Halorubrum sodomense tailed virus 2</name>
    <dbReference type="NCBI Taxonomy" id="1262527"/>
    <lineage>
        <taxon>Viruses</taxon>
        <taxon>Duplodnaviria</taxon>
        <taxon>Heunggongvirae</taxon>
        <taxon>Uroviricota</taxon>
        <taxon>Caudoviricetes</taxon>
        <taxon>Thumleimavirales</taxon>
        <taxon>Hafunaviridae</taxon>
        <taxon>Mincapvirus</taxon>
        <taxon>Mincapvirus eilatense</taxon>
        <taxon>Mincapvirus HSTV2</taxon>
    </lineage>
</organism>
<sequence>MASDEVTGATVQELAELRFEHRRSRNFTRYDIPFEAAFCLTPIGKQPDDYDGPQRYCKQRAARLDEDEWNAKYDDAYPERRSFDSFDERAYHPSCRFHGRSCGDGANSDNLERPGFANLRHGMYAEDWRLKEDFSEADSKMFDYIMSWADIYGWPPQEEDPARYDLLEQFAYDRVRTLRAEEWFEDIAAQGDGQSEVEYREVHDEQGMVVGEVPVPNTLSEDLRLLRKEILDLMKEMGLTPKSRGEMDALESESSANDAIAEITREALGGDHEYDPSAFEGESEPDDAAEEDNGD</sequence>
<reference evidence="2 3" key="1">
    <citation type="journal article" date="2013" name="J. Virol.">
        <title>Insights into head-tailed viruses infecting extremely halophilic archaea.</title>
        <authorList>
            <person name="Pietila M.K."/>
            <person name="Laurinmaki P."/>
            <person name="Russell D.A."/>
            <person name="Ko C.C."/>
            <person name="Jacobs-Sera D."/>
            <person name="Butcher S.J."/>
            <person name="Bamford D.H."/>
            <person name="Hendrix R.W."/>
        </authorList>
    </citation>
    <scope>NUCLEOTIDE SEQUENCE [LARGE SCALE GENOMIC DNA]</scope>
</reference>